<feature type="region of interest" description="Disordered" evidence="1">
    <location>
        <begin position="1"/>
        <end position="63"/>
    </location>
</feature>
<dbReference type="EMBL" id="JANVFO010000083">
    <property type="protein sequence ID" value="KAJ3715630.1"/>
    <property type="molecule type" value="Genomic_DNA"/>
</dbReference>
<feature type="compositionally biased region" description="Polar residues" evidence="1">
    <location>
        <begin position="238"/>
        <end position="247"/>
    </location>
</feature>
<dbReference type="Gene3D" id="6.10.140.1020">
    <property type="match status" value="1"/>
</dbReference>
<evidence type="ECO:0000256" key="1">
    <source>
        <dbReference type="SAM" id="MobiDB-lite"/>
    </source>
</evidence>
<feature type="region of interest" description="Disordered" evidence="1">
    <location>
        <begin position="293"/>
        <end position="388"/>
    </location>
</feature>
<accession>A0AA38JGB1</accession>
<name>A0AA38JGB1_9AGAR</name>
<protein>
    <submittedName>
        <fullName evidence="2">Uncharacterized protein</fullName>
    </submittedName>
</protein>
<feature type="region of interest" description="Disordered" evidence="1">
    <location>
        <begin position="705"/>
        <end position="737"/>
    </location>
</feature>
<feature type="compositionally biased region" description="Polar residues" evidence="1">
    <location>
        <begin position="316"/>
        <end position="342"/>
    </location>
</feature>
<proteinExistence type="predicted"/>
<feature type="compositionally biased region" description="Low complexity" evidence="1">
    <location>
        <begin position="144"/>
        <end position="156"/>
    </location>
</feature>
<organism evidence="2 3">
    <name type="scientific">Lentinula guzmanii</name>
    <dbReference type="NCBI Taxonomy" id="2804957"/>
    <lineage>
        <taxon>Eukaryota</taxon>
        <taxon>Fungi</taxon>
        <taxon>Dikarya</taxon>
        <taxon>Basidiomycota</taxon>
        <taxon>Agaricomycotina</taxon>
        <taxon>Agaricomycetes</taxon>
        <taxon>Agaricomycetidae</taxon>
        <taxon>Agaricales</taxon>
        <taxon>Marasmiineae</taxon>
        <taxon>Omphalotaceae</taxon>
        <taxon>Lentinula</taxon>
    </lineage>
</organism>
<feature type="compositionally biased region" description="Polar residues" evidence="1">
    <location>
        <begin position="100"/>
        <end position="118"/>
    </location>
</feature>
<dbReference type="AlphaFoldDB" id="A0AA38JGB1"/>
<reference evidence="2" key="1">
    <citation type="submission" date="2022-08" db="EMBL/GenBank/DDBJ databases">
        <authorList>
            <consortium name="DOE Joint Genome Institute"/>
            <person name="Min B."/>
            <person name="Sierra-Patev S."/>
            <person name="Naranjo-Ortiz M."/>
            <person name="Looney B."/>
            <person name="Konkel Z."/>
            <person name="Slot J.C."/>
            <person name="Sakamoto Y."/>
            <person name="Steenwyk J.L."/>
            <person name="Rokas A."/>
            <person name="Carro J."/>
            <person name="Camarero S."/>
            <person name="Ferreira P."/>
            <person name="Molpeceres G."/>
            <person name="Ruiz-duenas F.J."/>
            <person name="Serrano A."/>
            <person name="Henrissat B."/>
            <person name="Drula E."/>
            <person name="Hughes K.W."/>
            <person name="Mata J.L."/>
            <person name="Ishikawa N.K."/>
            <person name="Vargas-Isla R."/>
            <person name="Ushijima S."/>
            <person name="Smith C.A."/>
            <person name="Ahrendt S."/>
            <person name="Andreopoulos W."/>
            <person name="He G."/>
            <person name="LaButti K."/>
            <person name="Lipzen A."/>
            <person name="Ng V."/>
            <person name="Riley R."/>
            <person name="Sandor L."/>
            <person name="Barry K."/>
            <person name="Martinez A.T."/>
            <person name="Xiao Y."/>
            <person name="Gibbons J.G."/>
            <person name="Terashima K."/>
            <person name="Hibbett D.S."/>
            <person name="Grigoriev I.V."/>
        </authorList>
    </citation>
    <scope>NUCLEOTIDE SEQUENCE</scope>
    <source>
        <strain evidence="2">ET3784</strain>
    </source>
</reference>
<dbReference type="Proteomes" id="UP001176059">
    <property type="component" value="Unassembled WGS sequence"/>
</dbReference>
<feature type="compositionally biased region" description="Low complexity" evidence="1">
    <location>
        <begin position="455"/>
        <end position="471"/>
    </location>
</feature>
<evidence type="ECO:0000313" key="3">
    <source>
        <dbReference type="Proteomes" id="UP001176059"/>
    </source>
</evidence>
<keyword evidence="3" id="KW-1185">Reference proteome</keyword>
<gene>
    <name evidence="2" type="ORF">DFJ43DRAFT_843449</name>
</gene>
<comment type="caution">
    <text evidence="2">The sequence shown here is derived from an EMBL/GenBank/DDBJ whole genome shotgun (WGS) entry which is preliminary data.</text>
</comment>
<evidence type="ECO:0000313" key="2">
    <source>
        <dbReference type="EMBL" id="KAJ3715630.1"/>
    </source>
</evidence>
<reference evidence="2" key="2">
    <citation type="journal article" date="2023" name="Proc. Natl. Acad. Sci. U.S.A.">
        <title>A global phylogenomic analysis of the shiitake genus Lentinula.</title>
        <authorList>
            <person name="Sierra-Patev S."/>
            <person name="Min B."/>
            <person name="Naranjo-Ortiz M."/>
            <person name="Looney B."/>
            <person name="Konkel Z."/>
            <person name="Slot J.C."/>
            <person name="Sakamoto Y."/>
            <person name="Steenwyk J.L."/>
            <person name="Rokas A."/>
            <person name="Carro J."/>
            <person name="Camarero S."/>
            <person name="Ferreira P."/>
            <person name="Molpeceres G."/>
            <person name="Ruiz-Duenas F.J."/>
            <person name="Serrano A."/>
            <person name="Henrissat B."/>
            <person name="Drula E."/>
            <person name="Hughes K.W."/>
            <person name="Mata J.L."/>
            <person name="Ishikawa N.K."/>
            <person name="Vargas-Isla R."/>
            <person name="Ushijima S."/>
            <person name="Smith C.A."/>
            <person name="Donoghue J."/>
            <person name="Ahrendt S."/>
            <person name="Andreopoulos W."/>
            <person name="He G."/>
            <person name="LaButti K."/>
            <person name="Lipzen A."/>
            <person name="Ng V."/>
            <person name="Riley R."/>
            <person name="Sandor L."/>
            <person name="Barry K."/>
            <person name="Martinez A.T."/>
            <person name="Xiao Y."/>
            <person name="Gibbons J.G."/>
            <person name="Terashima K."/>
            <person name="Grigoriev I.V."/>
            <person name="Hibbett D."/>
        </authorList>
    </citation>
    <scope>NUCLEOTIDE SEQUENCE</scope>
    <source>
        <strain evidence="2">ET3784</strain>
    </source>
</reference>
<feature type="region of interest" description="Disordered" evidence="1">
    <location>
        <begin position="237"/>
        <end position="266"/>
    </location>
</feature>
<feature type="region of interest" description="Disordered" evidence="1">
    <location>
        <begin position="455"/>
        <end position="528"/>
    </location>
</feature>
<feature type="compositionally biased region" description="Basic and acidic residues" evidence="1">
    <location>
        <begin position="14"/>
        <end position="34"/>
    </location>
</feature>
<feature type="region of interest" description="Disordered" evidence="1">
    <location>
        <begin position="100"/>
        <end position="159"/>
    </location>
</feature>
<feature type="compositionally biased region" description="Low complexity" evidence="1">
    <location>
        <begin position="343"/>
        <end position="373"/>
    </location>
</feature>
<sequence length="773" mass="84073">MPPTPSAFELDADTAQKAEEDSIKTPTPLKEHLDPSPAIFADLNSETLGHASSPASPHEQLDNSTTELKLPLMHVPFGIENPTQYSISLLPSSVINTRNETHSSNEATGSNNLSSSDMSDTERKAHSAHNANEIPNPTDKRTVESPLPQSPQNLPPENERSSFIENSEVMISSQLSPLQLSHCPSLSASRTIILPYFPSAPPSAIHNTTVNQEMLSERDDPNSDYHALFTRPMMEPLSTGSQQFSTTSSSPLSCSPPPAPRPALILLPSSRTEPDVFATGALTSMRNLLSSLSEDEIPRSASGTEKECYEGETEQTRLNSPDQSSIEPVLPSSSPPGHNIITSSSVPSSSPPQLFSSSPPGPSTTMPMAMGTGRQSPPPAFSTDFEDSGTRWSSEQLMLSEGSEPLSPLLFAQSDDQNTTDFMQLNPLSDDFILDNSDEPNSIYHIALPTASSLIPSSSPGHPSSPISSLLVNSPTTAFSSPPRKRKRDHEEEEGTRSLPGSPVKRPAYALPAPKRSTIASQRRQHKKLATPFKSPLITKRGSPEKAPMGLPAVPDEKQSILASKARESHASVALFSAKYSSPASLKSKRFPVTSRAAAQFKSPLSIIGAAKSSASLVQVRLTPTIQALERKIQTLKRALKVKRDHEEEMLADLTTRWTEAGREVAWEVWELARNDGDPCGGIPGGKRSFSENWGWDIQGDEKRVKSEDSWNWGTTNREQEDEDATPQVQGSTLKMEDEEARVEYTLGMMLRRLGIDPATLGWDEQEGIFKDP</sequence>